<evidence type="ECO:0000313" key="3">
    <source>
        <dbReference type="EMBL" id="GGS60444.1"/>
    </source>
</evidence>
<name>A0ABQ2TDX6_STRBA</name>
<feature type="compositionally biased region" description="Low complexity" evidence="1">
    <location>
        <begin position="342"/>
        <end position="356"/>
    </location>
</feature>
<organism evidence="3 4">
    <name type="scientific">Streptomyces badius</name>
    <dbReference type="NCBI Taxonomy" id="1941"/>
    <lineage>
        <taxon>Bacteria</taxon>
        <taxon>Bacillati</taxon>
        <taxon>Actinomycetota</taxon>
        <taxon>Actinomycetes</taxon>
        <taxon>Kitasatosporales</taxon>
        <taxon>Streptomycetaceae</taxon>
        <taxon>Streptomyces</taxon>
    </lineage>
</organism>
<feature type="region of interest" description="Disordered" evidence="1">
    <location>
        <begin position="336"/>
        <end position="356"/>
    </location>
</feature>
<dbReference type="PANTHER" id="PTHR33627:SF1">
    <property type="entry name" value="TRANSPOSASE"/>
    <property type="match status" value="1"/>
</dbReference>
<reference evidence="4" key="1">
    <citation type="journal article" date="2019" name="Int. J. Syst. Evol. Microbiol.">
        <title>The Global Catalogue of Microorganisms (GCM) 10K type strain sequencing project: providing services to taxonomists for standard genome sequencing and annotation.</title>
        <authorList>
            <consortium name="The Broad Institute Genomics Platform"/>
            <consortium name="The Broad Institute Genome Sequencing Center for Infectious Disease"/>
            <person name="Wu L."/>
            <person name="Ma J."/>
        </authorList>
    </citation>
    <scope>NUCLEOTIDE SEQUENCE [LARGE SCALE GENOMIC DNA]</scope>
    <source>
        <strain evidence="4">JCM 4350</strain>
    </source>
</reference>
<dbReference type="SUPFAM" id="SSF53098">
    <property type="entry name" value="Ribonuclease H-like"/>
    <property type="match status" value="1"/>
</dbReference>
<gene>
    <name evidence="3" type="ORF">GCM10010253_38760</name>
</gene>
<comment type="caution">
    <text evidence="3">The sequence shown here is derived from an EMBL/GenBank/DDBJ whole genome shotgun (WGS) entry which is preliminary data.</text>
</comment>
<dbReference type="NCBIfam" id="NF033540">
    <property type="entry name" value="transpos_IS701"/>
    <property type="match status" value="1"/>
</dbReference>
<dbReference type="PANTHER" id="PTHR33627">
    <property type="entry name" value="TRANSPOSASE"/>
    <property type="match status" value="1"/>
</dbReference>
<accession>A0ABQ2TDX6</accession>
<sequence>MRGLIAPLERKNGWTLAEEAGHAGPDRIQRLLNRIEWDADEVLDDVRDYIVEHLGDPDSVLIVDDTGFLKKGVRSAGVQRQYSGTAGRTENSQIGVFLAYTTSRGRTLIDRRLYLPTSWTDDRERCRRAGIDDTVVFETKVAMAKSMVLRAIAGKVPFRWVTADAAYGFSKGWRYELEQADVFHVMATTRHDTVVTRFALDHPVHDLFPGLPRQKWKRRSCSEGAHGRRIYDWARVEVRPWHHEDRRHWVLARRSVSRPEEISYCIAYCPAGTTLDELIRIAGSRRAVEESFQTAKQECGLDDYQVRRYPGWHRHMTLAMAAHACLTVLRARQLDADKAETDPPSSSTSASPRSDA</sequence>
<protein>
    <submittedName>
        <fullName evidence="3">Transposase</fullName>
    </submittedName>
</protein>
<dbReference type="Pfam" id="PF13546">
    <property type="entry name" value="DDE_5"/>
    <property type="match status" value="1"/>
</dbReference>
<evidence type="ECO:0000259" key="2">
    <source>
        <dbReference type="Pfam" id="PF13546"/>
    </source>
</evidence>
<evidence type="ECO:0000256" key="1">
    <source>
        <dbReference type="SAM" id="MobiDB-lite"/>
    </source>
</evidence>
<keyword evidence="4" id="KW-1185">Reference proteome</keyword>
<proteinExistence type="predicted"/>
<dbReference type="InterPro" id="IPR039365">
    <property type="entry name" value="IS701-like"/>
</dbReference>
<dbReference type="InterPro" id="IPR038721">
    <property type="entry name" value="IS701-like_DDE_dom"/>
</dbReference>
<dbReference type="EMBL" id="BMSZ01000011">
    <property type="protein sequence ID" value="GGS60444.1"/>
    <property type="molecule type" value="Genomic_DNA"/>
</dbReference>
<dbReference type="Proteomes" id="UP000659767">
    <property type="component" value="Unassembled WGS sequence"/>
</dbReference>
<dbReference type="InterPro" id="IPR012337">
    <property type="entry name" value="RNaseH-like_sf"/>
</dbReference>
<evidence type="ECO:0000313" key="4">
    <source>
        <dbReference type="Proteomes" id="UP000659767"/>
    </source>
</evidence>
<feature type="domain" description="Transposase IS701-like DDE" evidence="2">
    <location>
        <begin position="2"/>
        <end position="213"/>
    </location>
</feature>